<dbReference type="Proteomes" id="UP000000268">
    <property type="component" value="Chromosome"/>
</dbReference>
<name>B0CDJ0_ACAM1</name>
<feature type="domain" description="REase associating with pPIWI RE" evidence="1">
    <location>
        <begin position="380"/>
        <end position="488"/>
    </location>
</feature>
<accession>B0CDJ0</accession>
<dbReference type="KEGG" id="amr:AM1_3063"/>
<dbReference type="eggNOG" id="ENOG502ZA21">
    <property type="taxonomic scope" value="Bacteria"/>
</dbReference>
<dbReference type="STRING" id="329726.AM1_3063"/>
<sequence length="496" mass="56259">MRRWSGSAKDLTEEIQHQTGLLNILIEPPALRTIRLWRSKKLLSQPKGKKFGFRQILEGLATALLLKRGWTLASIGEVLPNFSDADMERQILAESENRDPNWSAAIAQGHSFAASLHNIIDTAEDAVVLLAQGILKQYTRVLNQEIVRQNDSMPSELYRAMCKLGRLYIEEGTPDKAACVHTVLDRARHSFRSEDWRLKVFSQNDFRFSDVVLIDPDLYVPTSDCTEVAQANGGWGEDNVVEYRLYQRLKTYTEQLGTRRQHLGYTALRELAVRHSLIGEKALWDYLEDRQLLPLQERIVDTFFDQIPESWLIKGKANRCAYCGTLMHPHPNDQRFKEGRCPIRQCNSRYTPKVSEALDPEQHRLLVAKPQILTYWTGPGIDELAIFDTAKQQGLRAELYPESDLCDVSLNDYEIGIDAKSYISPVSLALRLNQSIGGLVYYQRRIIAISDQLIADNPSYLSTLQSTLSKKGDPATVEVLPVSAVIKLLQEVAYAS</sequence>
<evidence type="ECO:0000313" key="3">
    <source>
        <dbReference type="Proteomes" id="UP000000268"/>
    </source>
</evidence>
<gene>
    <name evidence="2" type="ordered locus">AM1_3063</name>
</gene>
<dbReference type="InterPro" id="IPR040828">
    <property type="entry name" value="pPIWI_RE_REase"/>
</dbReference>
<evidence type="ECO:0000313" key="2">
    <source>
        <dbReference type="EMBL" id="ABW28059.1"/>
    </source>
</evidence>
<dbReference type="Pfam" id="PF18154">
    <property type="entry name" value="pPIWI_RE_REase"/>
    <property type="match status" value="1"/>
</dbReference>
<organism evidence="2 3">
    <name type="scientific">Acaryochloris marina (strain MBIC 11017)</name>
    <dbReference type="NCBI Taxonomy" id="329726"/>
    <lineage>
        <taxon>Bacteria</taxon>
        <taxon>Bacillati</taxon>
        <taxon>Cyanobacteriota</taxon>
        <taxon>Cyanophyceae</taxon>
        <taxon>Acaryochloridales</taxon>
        <taxon>Acaryochloridaceae</taxon>
        <taxon>Acaryochloris</taxon>
    </lineage>
</organism>
<proteinExistence type="predicted"/>
<dbReference type="EMBL" id="CP000828">
    <property type="protein sequence ID" value="ABW28059.1"/>
    <property type="molecule type" value="Genomic_DNA"/>
</dbReference>
<keyword evidence="3" id="KW-1185">Reference proteome</keyword>
<evidence type="ECO:0000259" key="1">
    <source>
        <dbReference type="Pfam" id="PF18154"/>
    </source>
</evidence>
<dbReference type="HOGENOM" id="CLU_549393_0_0_3"/>
<protein>
    <recommendedName>
        <fullName evidence="1">REase associating with pPIWI RE domain-containing protein</fullName>
    </recommendedName>
</protein>
<dbReference type="AlphaFoldDB" id="B0CDJ0"/>
<reference evidence="2 3" key="1">
    <citation type="journal article" date="2008" name="Proc. Natl. Acad. Sci. U.S.A.">
        <title>Niche adaptation and genome expansion in the chlorophyll d-producing cyanobacterium Acaryochloris marina.</title>
        <authorList>
            <person name="Swingley W.D."/>
            <person name="Chen M."/>
            <person name="Cheung P.C."/>
            <person name="Conrad A.L."/>
            <person name="Dejesa L.C."/>
            <person name="Hao J."/>
            <person name="Honchak B.M."/>
            <person name="Karbach L.E."/>
            <person name="Kurdoglu A."/>
            <person name="Lahiri S."/>
            <person name="Mastrian S.D."/>
            <person name="Miyashita H."/>
            <person name="Page L."/>
            <person name="Ramakrishna P."/>
            <person name="Satoh S."/>
            <person name="Sattley W.M."/>
            <person name="Shimada Y."/>
            <person name="Taylor H.L."/>
            <person name="Tomo T."/>
            <person name="Tsuchiya T."/>
            <person name="Wang Z.T."/>
            <person name="Raymond J."/>
            <person name="Mimuro M."/>
            <person name="Blankenship R.E."/>
            <person name="Touchman J.W."/>
        </authorList>
    </citation>
    <scope>NUCLEOTIDE SEQUENCE [LARGE SCALE GENOMIC DNA]</scope>
    <source>
        <strain evidence="3">MBIC 11017</strain>
    </source>
</reference>